<dbReference type="HOGENOM" id="CLU_1982763_0_0_1"/>
<dbReference type="AlphaFoldDB" id="U9UZK5"/>
<protein>
    <recommendedName>
        <fullName evidence="1">SPRY domain-containing protein</fullName>
    </recommendedName>
</protein>
<dbReference type="InterPro" id="IPR003877">
    <property type="entry name" value="SPRY_dom"/>
</dbReference>
<organism evidence="2">
    <name type="scientific">Rhizophagus irregularis (strain DAOM 181602 / DAOM 197198 / MUCL 43194)</name>
    <name type="common">Arbuscular mycorrhizal fungus</name>
    <name type="synonym">Glomus intraradices</name>
    <dbReference type="NCBI Taxonomy" id="747089"/>
    <lineage>
        <taxon>Eukaryota</taxon>
        <taxon>Fungi</taxon>
        <taxon>Fungi incertae sedis</taxon>
        <taxon>Mucoromycota</taxon>
        <taxon>Glomeromycotina</taxon>
        <taxon>Glomeromycetes</taxon>
        <taxon>Glomerales</taxon>
        <taxon>Glomeraceae</taxon>
        <taxon>Rhizophagus</taxon>
    </lineage>
</organism>
<accession>U9UZK5</accession>
<dbReference type="EMBL" id="KI274314">
    <property type="protein sequence ID" value="ESA23983.1"/>
    <property type="molecule type" value="Genomic_DNA"/>
</dbReference>
<name>U9UZK5_RHIID</name>
<dbReference type="Gene3D" id="2.60.120.920">
    <property type="match status" value="1"/>
</dbReference>
<dbReference type="eggNOG" id="ENOG502SDZJ">
    <property type="taxonomic scope" value="Eukaryota"/>
</dbReference>
<dbReference type="SUPFAM" id="SSF49899">
    <property type="entry name" value="Concanavalin A-like lectins/glucanases"/>
    <property type="match status" value="1"/>
</dbReference>
<evidence type="ECO:0000259" key="1">
    <source>
        <dbReference type="Pfam" id="PF00622"/>
    </source>
</evidence>
<dbReference type="CDD" id="cd11709">
    <property type="entry name" value="SPRY"/>
    <property type="match status" value="1"/>
</dbReference>
<proteinExistence type="predicted"/>
<gene>
    <name evidence="2" type="ORF">GLOINDRAFT_14874</name>
</gene>
<dbReference type="InterPro" id="IPR043136">
    <property type="entry name" value="B30.2/SPRY_sf"/>
</dbReference>
<dbReference type="Pfam" id="PF00622">
    <property type="entry name" value="SPRY"/>
    <property type="match status" value="1"/>
</dbReference>
<feature type="domain" description="SPRY" evidence="1">
    <location>
        <begin position="48"/>
        <end position="119"/>
    </location>
</feature>
<sequence>MRLDKSVISQSSSHHEWIRMKIPISGQGLFEWDIMVEKICEYFWVDICTEKGFNVDYDSWLGAQAYGWVFVKYGQTFKEKDRITVHLDMRTCSFSVNGKRYPIAFRNLPGKVYPAVSLRAP</sequence>
<reference evidence="2" key="1">
    <citation type="submission" date="2013-07" db="EMBL/GenBank/DDBJ databases">
        <title>The genome of an arbuscular mycorrhizal fungus provides insights into the evolution of the oldest plant symbiosis.</title>
        <authorList>
            <consortium name="DOE Joint Genome Institute"/>
            <person name="Tisserant E."/>
            <person name="Malbreil M."/>
            <person name="Kuo A."/>
            <person name="Kohler A."/>
            <person name="Symeonidi A."/>
            <person name="Balestrini R."/>
            <person name="Charron P."/>
            <person name="Duensing N."/>
            <person name="Frei-dit-Frey N."/>
            <person name="Gianinazzi-Pearson V."/>
            <person name="Gilbert B."/>
            <person name="Handa Y."/>
            <person name="Hijri M."/>
            <person name="Kaul R."/>
            <person name="Kawaguchi M."/>
            <person name="Krajinski F."/>
            <person name="Lammers P."/>
            <person name="Lapierre D."/>
            <person name="Masclaux F.G."/>
            <person name="Murat C."/>
            <person name="Morin E."/>
            <person name="Ndikumana S."/>
            <person name="Pagni M."/>
            <person name="Petitpierre D."/>
            <person name="Requena N."/>
            <person name="Rosikiewicz P."/>
            <person name="Riley R."/>
            <person name="Saito K."/>
            <person name="San Clemente H."/>
            <person name="Shapiro H."/>
            <person name="van Tuinen D."/>
            <person name="Becard G."/>
            <person name="Bonfante P."/>
            <person name="Paszkowski U."/>
            <person name="Shachar-Hill Y."/>
            <person name="Young J.P."/>
            <person name="Sanders I.R."/>
            <person name="Henrissat B."/>
            <person name="Rensing S.A."/>
            <person name="Grigoriev I.V."/>
            <person name="Corradi N."/>
            <person name="Roux C."/>
            <person name="Martin F."/>
        </authorList>
    </citation>
    <scope>NUCLEOTIDE SEQUENCE</scope>
    <source>
        <strain evidence="2">DAOM 197198</strain>
    </source>
</reference>
<dbReference type="InterPro" id="IPR013320">
    <property type="entry name" value="ConA-like_dom_sf"/>
</dbReference>
<evidence type="ECO:0000313" key="2">
    <source>
        <dbReference type="EMBL" id="ESA23983.1"/>
    </source>
</evidence>